<proteinExistence type="inferred from homology"/>
<evidence type="ECO:0000256" key="9">
    <source>
        <dbReference type="HAMAP-Rule" id="MF_00303"/>
    </source>
</evidence>
<evidence type="ECO:0000256" key="3">
    <source>
        <dbReference type="ARBA" id="ARBA00013194"/>
    </source>
</evidence>
<feature type="domain" description="PPIase FKBP-type" evidence="10">
    <location>
        <begin position="189"/>
        <end position="245"/>
    </location>
</feature>
<dbReference type="Gene3D" id="3.30.70.1050">
    <property type="entry name" value="Trigger factor ribosome-binding domain"/>
    <property type="match status" value="1"/>
</dbReference>
<dbReference type="Proteomes" id="UP000230767">
    <property type="component" value="Unassembled WGS sequence"/>
</dbReference>
<evidence type="ECO:0000313" key="14">
    <source>
        <dbReference type="Proteomes" id="UP000230767"/>
    </source>
</evidence>
<dbReference type="PIRSF" id="PIRSF003095">
    <property type="entry name" value="Trigger_factor"/>
    <property type="match status" value="1"/>
</dbReference>
<evidence type="ECO:0000259" key="12">
    <source>
        <dbReference type="Pfam" id="PF05698"/>
    </source>
</evidence>
<gene>
    <name evidence="9 13" type="primary">tig</name>
    <name evidence="13" type="ORF">COY73_03090</name>
</gene>
<evidence type="ECO:0000313" key="13">
    <source>
        <dbReference type="EMBL" id="PIY88721.1"/>
    </source>
</evidence>
<comment type="subcellular location">
    <subcellularLocation>
        <location evidence="9">Cytoplasm</location>
    </subcellularLocation>
    <text evidence="9">About half TF is bound to the ribosome near the polypeptide exit tunnel while the other half is free in the cytoplasm.</text>
</comment>
<dbReference type="SUPFAM" id="SSF54534">
    <property type="entry name" value="FKBP-like"/>
    <property type="match status" value="1"/>
</dbReference>
<keyword evidence="5 9" id="KW-0697">Rotamase</keyword>
<evidence type="ECO:0000256" key="2">
    <source>
        <dbReference type="ARBA" id="ARBA00005464"/>
    </source>
</evidence>
<dbReference type="InterPro" id="IPR027304">
    <property type="entry name" value="Trigger_fact/SurA_dom_sf"/>
</dbReference>
<evidence type="ECO:0000256" key="1">
    <source>
        <dbReference type="ARBA" id="ARBA00000971"/>
    </source>
</evidence>
<dbReference type="EC" id="5.2.1.8" evidence="3 9"/>
<dbReference type="Gene3D" id="1.10.3120.10">
    <property type="entry name" value="Trigger factor, C-terminal domain"/>
    <property type="match status" value="1"/>
</dbReference>
<keyword evidence="9" id="KW-0132">Cell division</keyword>
<name>A0A2M7R5N5_9BACT</name>
<dbReference type="GO" id="GO:0044183">
    <property type="term" value="F:protein folding chaperone"/>
    <property type="evidence" value="ECO:0007669"/>
    <property type="project" value="TreeGrafter"/>
</dbReference>
<evidence type="ECO:0000256" key="8">
    <source>
        <dbReference type="ARBA" id="ARBA00029986"/>
    </source>
</evidence>
<dbReference type="AlphaFoldDB" id="A0A2M7R5N5"/>
<reference evidence="14" key="1">
    <citation type="submission" date="2017-09" db="EMBL/GenBank/DDBJ databases">
        <title>Depth-based differentiation of microbial function through sediment-hosted aquifers and enrichment of novel symbionts in the deep terrestrial subsurface.</title>
        <authorList>
            <person name="Probst A.J."/>
            <person name="Ladd B."/>
            <person name="Jarett J.K."/>
            <person name="Geller-Mcgrath D.E."/>
            <person name="Sieber C.M.K."/>
            <person name="Emerson J.B."/>
            <person name="Anantharaman K."/>
            <person name="Thomas B.C."/>
            <person name="Malmstrom R."/>
            <person name="Stieglmeier M."/>
            <person name="Klingl A."/>
            <person name="Woyke T."/>
            <person name="Ryan C.M."/>
            <person name="Banfield J.F."/>
        </authorList>
    </citation>
    <scope>NUCLEOTIDE SEQUENCE [LARGE SCALE GENOMIC DNA]</scope>
</reference>
<evidence type="ECO:0000256" key="5">
    <source>
        <dbReference type="ARBA" id="ARBA00023110"/>
    </source>
</evidence>
<dbReference type="InterPro" id="IPR008880">
    <property type="entry name" value="Trigger_fac_C"/>
</dbReference>
<dbReference type="HAMAP" id="MF_00303">
    <property type="entry name" value="Trigger_factor_Tig"/>
    <property type="match status" value="1"/>
</dbReference>
<dbReference type="Pfam" id="PF00254">
    <property type="entry name" value="FKBP_C"/>
    <property type="match status" value="1"/>
</dbReference>
<dbReference type="Pfam" id="PF05697">
    <property type="entry name" value="Trigger_N"/>
    <property type="match status" value="1"/>
</dbReference>
<comment type="similarity">
    <text evidence="2 9">Belongs to the FKBP-type PPIase family. Tig subfamily.</text>
</comment>
<dbReference type="InterPro" id="IPR005215">
    <property type="entry name" value="Trig_fac"/>
</dbReference>
<evidence type="ECO:0000259" key="11">
    <source>
        <dbReference type="Pfam" id="PF05697"/>
    </source>
</evidence>
<protein>
    <recommendedName>
        <fullName evidence="4 9">Trigger factor</fullName>
        <shortName evidence="9">TF</shortName>
        <ecNumber evidence="3 9">5.2.1.8</ecNumber>
    </recommendedName>
    <alternativeName>
        <fullName evidence="8 9">PPIase</fullName>
    </alternativeName>
</protein>
<evidence type="ECO:0000256" key="6">
    <source>
        <dbReference type="ARBA" id="ARBA00023186"/>
    </source>
</evidence>
<dbReference type="SUPFAM" id="SSF109998">
    <property type="entry name" value="Triger factor/SurA peptide-binding domain-like"/>
    <property type="match status" value="1"/>
</dbReference>
<evidence type="ECO:0000256" key="7">
    <source>
        <dbReference type="ARBA" id="ARBA00023235"/>
    </source>
</evidence>
<dbReference type="SUPFAM" id="SSF102735">
    <property type="entry name" value="Trigger factor ribosome-binding domain"/>
    <property type="match status" value="1"/>
</dbReference>
<dbReference type="EMBL" id="PFLW01000073">
    <property type="protein sequence ID" value="PIY88721.1"/>
    <property type="molecule type" value="Genomic_DNA"/>
</dbReference>
<dbReference type="PANTHER" id="PTHR30560:SF3">
    <property type="entry name" value="TRIGGER FACTOR-LIKE PROTEIN TIG, CHLOROPLASTIC"/>
    <property type="match status" value="1"/>
</dbReference>
<keyword evidence="9" id="KW-0131">Cell cycle</keyword>
<dbReference type="GO" id="GO:0043022">
    <property type="term" value="F:ribosome binding"/>
    <property type="evidence" value="ECO:0007669"/>
    <property type="project" value="TreeGrafter"/>
</dbReference>
<keyword evidence="6 9" id="KW-0143">Chaperone</keyword>
<organism evidence="13 14">
    <name type="scientific">Candidatus Nealsonbacteria bacterium CG_4_10_14_0_8_um_filter_37_14</name>
    <dbReference type="NCBI Taxonomy" id="1974684"/>
    <lineage>
        <taxon>Bacteria</taxon>
        <taxon>Candidatus Nealsoniibacteriota</taxon>
    </lineage>
</organism>
<keyword evidence="7 9" id="KW-0413">Isomerase</keyword>
<comment type="function">
    <text evidence="9">Involved in protein export. Acts as a chaperone by maintaining the newly synthesized protein in an open conformation. Functions as a peptidyl-prolyl cis-trans isomerase.</text>
</comment>
<dbReference type="InterPro" id="IPR008881">
    <property type="entry name" value="Trigger_fac_ribosome-bd_bac"/>
</dbReference>
<comment type="caution">
    <text evidence="13">The sequence shown here is derived from an EMBL/GenBank/DDBJ whole genome shotgun (WGS) entry which is preliminary data.</text>
</comment>
<dbReference type="InterPro" id="IPR001179">
    <property type="entry name" value="PPIase_FKBP_dom"/>
</dbReference>
<sequence length="460" mass="53025">MQFSIQKLPKLKVEIKIEVPAEEFGDFYQKAVLDLGKDLEMPGFRKGKVPKEIVEKTISQEKILSETAEIAVKESYIKAISQLIKSDRIEPLGQPEIEILPPTTLKNDNKGETELKQEKTSFVDGGQFQSGGGLTFKAVVQVLPEINLPDYKEIASKVKRKKPEVSDKDTQDALKWLQKSRAKFTLKNTPAQKGDWVEIEYNLQSIENSSRWIKDAFVLGEGHFVPGFEENLIGMKAGEEKEFQLSVKGQPIRDGFPEKLREAIPEVPQIKVKLKSIQKMELPELNDEFARNLGQFENLTALTQSVQAGLKLEKENQETQRVRQEILEKIAQKTEMEIPEILIEEQKKKFLENLKKEVSQNLQISFEDYLKKIRKSETEIFESFQEPAKTQIKNSLILREIQKRENILVGKEELNEEVNKILKSFSSPEEAQKKFDPEQLKSYTKEVIRQEKTFQLLEQF</sequence>
<dbReference type="GO" id="GO:0015031">
    <property type="term" value="P:protein transport"/>
    <property type="evidence" value="ECO:0007669"/>
    <property type="project" value="UniProtKB-UniRule"/>
</dbReference>
<accession>A0A2M7R5N5</accession>
<dbReference type="Gene3D" id="3.10.50.40">
    <property type="match status" value="1"/>
</dbReference>
<comment type="domain">
    <text evidence="9">Consists of 3 domains; the N-terminus binds the ribosome, the middle domain has PPIase activity, while the C-terminus has intrinsic chaperone activity on its own.</text>
</comment>
<evidence type="ECO:0000259" key="10">
    <source>
        <dbReference type="Pfam" id="PF00254"/>
    </source>
</evidence>
<dbReference type="GO" id="GO:0043335">
    <property type="term" value="P:protein unfolding"/>
    <property type="evidence" value="ECO:0007669"/>
    <property type="project" value="TreeGrafter"/>
</dbReference>
<dbReference type="InterPro" id="IPR046357">
    <property type="entry name" value="PPIase_dom_sf"/>
</dbReference>
<keyword evidence="9" id="KW-0963">Cytoplasm</keyword>
<dbReference type="InterPro" id="IPR036611">
    <property type="entry name" value="Trigger_fac_ribosome-bd_sf"/>
</dbReference>
<feature type="domain" description="Trigger factor ribosome-binding bacterial" evidence="11">
    <location>
        <begin position="1"/>
        <end position="175"/>
    </location>
</feature>
<evidence type="ECO:0000256" key="4">
    <source>
        <dbReference type="ARBA" id="ARBA00016902"/>
    </source>
</evidence>
<dbReference type="PANTHER" id="PTHR30560">
    <property type="entry name" value="TRIGGER FACTOR CHAPERONE AND PEPTIDYL-PROLYL CIS/TRANS ISOMERASE"/>
    <property type="match status" value="1"/>
</dbReference>
<dbReference type="NCBIfam" id="TIGR00115">
    <property type="entry name" value="tig"/>
    <property type="match status" value="1"/>
</dbReference>
<feature type="domain" description="Trigger factor C-terminal" evidence="12">
    <location>
        <begin position="299"/>
        <end position="457"/>
    </location>
</feature>
<dbReference type="GO" id="GO:0003755">
    <property type="term" value="F:peptidyl-prolyl cis-trans isomerase activity"/>
    <property type="evidence" value="ECO:0007669"/>
    <property type="project" value="UniProtKB-UniRule"/>
</dbReference>
<dbReference type="Pfam" id="PF05698">
    <property type="entry name" value="Trigger_C"/>
    <property type="match status" value="1"/>
</dbReference>
<dbReference type="GO" id="GO:0051301">
    <property type="term" value="P:cell division"/>
    <property type="evidence" value="ECO:0007669"/>
    <property type="project" value="UniProtKB-KW"/>
</dbReference>
<dbReference type="GO" id="GO:0051083">
    <property type="term" value="P:'de novo' cotranslational protein folding"/>
    <property type="evidence" value="ECO:0007669"/>
    <property type="project" value="TreeGrafter"/>
</dbReference>
<dbReference type="InterPro" id="IPR037041">
    <property type="entry name" value="Trigger_fac_C_sf"/>
</dbReference>
<dbReference type="GO" id="GO:0005737">
    <property type="term" value="C:cytoplasm"/>
    <property type="evidence" value="ECO:0007669"/>
    <property type="project" value="UniProtKB-SubCell"/>
</dbReference>
<comment type="catalytic activity">
    <reaction evidence="1 9">
        <text>[protein]-peptidylproline (omega=180) = [protein]-peptidylproline (omega=0)</text>
        <dbReference type="Rhea" id="RHEA:16237"/>
        <dbReference type="Rhea" id="RHEA-COMP:10747"/>
        <dbReference type="Rhea" id="RHEA-COMP:10748"/>
        <dbReference type="ChEBI" id="CHEBI:83833"/>
        <dbReference type="ChEBI" id="CHEBI:83834"/>
        <dbReference type="EC" id="5.2.1.8"/>
    </reaction>
</comment>